<evidence type="ECO:0000313" key="4">
    <source>
        <dbReference type="EMBL" id="SUA53723.1"/>
    </source>
</evidence>
<comment type="function">
    <text evidence="1">Catalyzes the sodium-dependent transport of glutamate.</text>
</comment>
<feature type="transmembrane region" description="Helical" evidence="1">
    <location>
        <begin position="155"/>
        <end position="181"/>
    </location>
</feature>
<dbReference type="GO" id="GO:0015501">
    <property type="term" value="F:glutamate:sodium symporter activity"/>
    <property type="evidence" value="ECO:0007669"/>
    <property type="project" value="UniProtKB-UniRule"/>
</dbReference>
<dbReference type="Proteomes" id="UP000254603">
    <property type="component" value="Unassembled WGS sequence"/>
</dbReference>
<dbReference type="NCBIfam" id="TIGR00210">
    <property type="entry name" value="gltS"/>
    <property type="match status" value="1"/>
</dbReference>
<reference evidence="4 5" key="1">
    <citation type="submission" date="2018-06" db="EMBL/GenBank/DDBJ databases">
        <authorList>
            <consortium name="Pathogen Informatics"/>
            <person name="Doyle S."/>
        </authorList>
    </citation>
    <scope>NUCLEOTIDE SEQUENCE [LARGE SCALE GENOMIC DNA]</scope>
    <source>
        <strain evidence="4 5">NCTC11997</strain>
    </source>
</reference>
<comment type="subcellular location">
    <subcellularLocation>
        <location evidence="1">Cell inner membrane</location>
        <topology evidence="1">Multi-pass membrane protein</topology>
    </subcellularLocation>
</comment>
<dbReference type="InterPro" id="IPR004445">
    <property type="entry name" value="GltS"/>
</dbReference>
<dbReference type="AlphaFoldDB" id="A0A378XEP5"/>
<keyword evidence="1" id="KW-1133">Transmembrane helix</keyword>
<organism evidence="4 5">
    <name type="scientific">Oligella ureolytica</name>
    <dbReference type="NCBI Taxonomy" id="90244"/>
    <lineage>
        <taxon>Bacteria</taxon>
        <taxon>Pseudomonadati</taxon>
        <taxon>Pseudomonadota</taxon>
        <taxon>Betaproteobacteria</taxon>
        <taxon>Burkholderiales</taxon>
        <taxon>Alcaligenaceae</taxon>
        <taxon>Oligella</taxon>
    </lineage>
</organism>
<evidence type="ECO:0000313" key="3">
    <source>
        <dbReference type="EMBL" id="QPT41108.1"/>
    </source>
</evidence>
<keyword evidence="1" id="KW-0029">Amino-acid transport</keyword>
<keyword evidence="6" id="KW-1185">Reference proteome</keyword>
<feature type="transmembrane region" description="Helical" evidence="1">
    <location>
        <begin position="237"/>
        <end position="256"/>
    </location>
</feature>
<keyword evidence="1" id="KW-0769">Symport</keyword>
<protein>
    <recommendedName>
        <fullName evidence="1 2">Sodium/glutamate symporter</fullName>
    </recommendedName>
</protein>
<dbReference type="EMBL" id="CP065725">
    <property type="protein sequence ID" value="QPT41108.1"/>
    <property type="molecule type" value="Genomic_DNA"/>
</dbReference>
<keyword evidence="1" id="KW-1003">Cell membrane</keyword>
<keyword evidence="1" id="KW-0813">Transport</keyword>
<dbReference type="RefSeq" id="WP_018575686.1">
    <property type="nucleotide sequence ID" value="NZ_CP065725.1"/>
</dbReference>
<feature type="transmembrane region" description="Helical" evidence="1">
    <location>
        <begin position="6"/>
        <end position="24"/>
    </location>
</feature>
<dbReference type="GO" id="GO:0005886">
    <property type="term" value="C:plasma membrane"/>
    <property type="evidence" value="ECO:0007669"/>
    <property type="project" value="UniProtKB-SubCell"/>
</dbReference>
<evidence type="ECO:0000313" key="5">
    <source>
        <dbReference type="Proteomes" id="UP000254603"/>
    </source>
</evidence>
<feature type="transmembrane region" description="Helical" evidence="1">
    <location>
        <begin position="44"/>
        <end position="63"/>
    </location>
</feature>
<sequence>MEITLNAYYTLILATLVLLLGRFLTRRIKFLATYNIPEPVAGGLLAGCVVVLIKYFIGVSFIFDSDLQTAFMLMFFASIGLSADFKRLKVGGIPLVIFSMTVSGLIIVQNVVGVSMAALVGLDPLMGLVTGSITLTGGHGTAAAWGPILEDRYGVVGATTLGVATATFGLVAGGMIGGPVAKILLKKMKREPLPPQEHLTPLEEQASKASLYKTQHDEDDDGFMDALFDKPDQIRRLTVSSAIETLALFAACLAFADVMTHVAKGTFIELPTFVWALMGGVIIRNVLTHVFSFDMFDRAIDIFGNASLSLFLAMALLSLRLWELVDLALPVLAILAVQIVLMITYVIFITYHVMGKGYDAVVLAAGHCGFGMGATPTAVANMQAVTDRYGPSYKAFLLVPIVGAFFVDLINATVLQIFTQLPFLQ</sequence>
<feature type="transmembrane region" description="Helical" evidence="1">
    <location>
        <begin position="299"/>
        <end position="321"/>
    </location>
</feature>
<keyword evidence="1" id="KW-0915">Sodium</keyword>
<evidence type="ECO:0000256" key="2">
    <source>
        <dbReference type="NCBIfam" id="TIGR00210"/>
    </source>
</evidence>
<dbReference type="STRING" id="1122619.GCA_000373745_02507"/>
<dbReference type="OrthoDB" id="4921038at2"/>
<evidence type="ECO:0000313" key="6">
    <source>
        <dbReference type="Proteomes" id="UP000594903"/>
    </source>
</evidence>
<comment type="similarity">
    <text evidence="1">Belongs to the glutamate:Na(+) symporter (ESS) (TC 2.A.27) family.</text>
</comment>
<keyword evidence="1" id="KW-0997">Cell inner membrane</keyword>
<keyword evidence="1" id="KW-0812">Transmembrane</keyword>
<feature type="transmembrane region" description="Helical" evidence="1">
    <location>
        <begin position="327"/>
        <end position="348"/>
    </location>
</feature>
<dbReference type="PANTHER" id="PTHR36178">
    <property type="entry name" value="SLR0625 PROTEIN"/>
    <property type="match status" value="1"/>
</dbReference>
<gene>
    <name evidence="1 4" type="primary">gltS</name>
    <name evidence="3" type="ORF">I6G29_06140</name>
    <name evidence="4" type="ORF">NCTC11997_01284</name>
</gene>
<dbReference type="Pfam" id="PF03616">
    <property type="entry name" value="Glt_symporter"/>
    <property type="match status" value="1"/>
</dbReference>
<feature type="transmembrane region" description="Helical" evidence="1">
    <location>
        <begin position="268"/>
        <end position="287"/>
    </location>
</feature>
<dbReference type="EMBL" id="UGSB01000001">
    <property type="protein sequence ID" value="SUA53723.1"/>
    <property type="molecule type" value="Genomic_DNA"/>
</dbReference>
<dbReference type="GO" id="GO:0015813">
    <property type="term" value="P:L-glutamate transmembrane transport"/>
    <property type="evidence" value="ECO:0007669"/>
    <property type="project" value="UniProtKB-UniRule"/>
</dbReference>
<dbReference type="PANTHER" id="PTHR36178:SF1">
    <property type="entry name" value="SODIUM_GLUTAMATE SYMPORTER"/>
    <property type="match status" value="1"/>
</dbReference>
<dbReference type="HAMAP" id="MF_02062">
    <property type="entry name" value="GltS"/>
    <property type="match status" value="1"/>
</dbReference>
<feature type="transmembrane region" description="Helical" evidence="1">
    <location>
        <begin position="97"/>
        <end position="122"/>
    </location>
</feature>
<keyword evidence="1" id="KW-0472">Membrane</keyword>
<dbReference type="Proteomes" id="UP000594903">
    <property type="component" value="Chromosome"/>
</dbReference>
<name>A0A378XEP5_9BURK</name>
<comment type="caution">
    <text evidence="1">Lacks conserved residue(s) required for the propagation of feature annotation.</text>
</comment>
<evidence type="ECO:0000256" key="1">
    <source>
        <dbReference type="HAMAP-Rule" id="MF_02062"/>
    </source>
</evidence>
<accession>A0A378XEP5</accession>
<reference evidence="3 6" key="2">
    <citation type="submission" date="2020-12" db="EMBL/GenBank/DDBJ databases">
        <title>FDA dAtabase for Regulatory Grade micrObial Sequences (FDA-ARGOS): Supporting development and validation of Infectious Disease Dx tests.</title>
        <authorList>
            <person name="Sproer C."/>
            <person name="Gronow S."/>
            <person name="Severitt S."/>
            <person name="Schroder I."/>
            <person name="Tallon L."/>
            <person name="Sadzewicz L."/>
            <person name="Zhao X."/>
            <person name="Boylan J."/>
            <person name="Ott S."/>
            <person name="Bowen H."/>
            <person name="Vavikolanu K."/>
            <person name="Mehta A."/>
            <person name="Aluvathingal J."/>
            <person name="Nadendla S."/>
            <person name="Lowell S."/>
            <person name="Myers T."/>
            <person name="Yan Y."/>
            <person name="Sichtig H."/>
        </authorList>
    </citation>
    <scope>NUCLEOTIDE SEQUENCE [LARGE SCALE GENOMIC DNA]</scope>
    <source>
        <strain evidence="3 6">FDAARGOS_872</strain>
    </source>
</reference>
<keyword evidence="1" id="KW-0406">Ion transport</keyword>
<proteinExistence type="inferred from homology"/>
<feature type="transmembrane region" description="Helical" evidence="1">
    <location>
        <begin position="395"/>
        <end position="418"/>
    </location>
</feature>
<keyword evidence="1" id="KW-0739">Sodium transport</keyword>